<evidence type="ECO:0000256" key="1">
    <source>
        <dbReference type="ARBA" id="ARBA00001933"/>
    </source>
</evidence>
<dbReference type="InterPro" id="IPR005814">
    <property type="entry name" value="Aminotrans_3"/>
</dbReference>
<dbReference type="Gene3D" id="3.40.640.10">
    <property type="entry name" value="Type I PLP-dependent aspartate aminotransferase-like (Major domain)"/>
    <property type="match status" value="1"/>
</dbReference>
<dbReference type="GO" id="GO:0008483">
    <property type="term" value="F:transaminase activity"/>
    <property type="evidence" value="ECO:0007669"/>
    <property type="project" value="UniProtKB-KW"/>
</dbReference>
<comment type="cofactor">
    <cofactor evidence="1">
        <name>pyridoxal 5'-phosphate</name>
        <dbReference type="ChEBI" id="CHEBI:597326"/>
    </cofactor>
</comment>
<dbReference type="InterPro" id="IPR049704">
    <property type="entry name" value="Aminotrans_3_PPA_site"/>
</dbReference>
<accession>A0A1P8UKZ3</accession>
<evidence type="ECO:0000256" key="5">
    <source>
        <dbReference type="RuleBase" id="RU003560"/>
    </source>
</evidence>
<dbReference type="PIRSF" id="PIRSF000521">
    <property type="entry name" value="Transaminase_4ab_Lys_Orn"/>
    <property type="match status" value="1"/>
</dbReference>
<dbReference type="SUPFAM" id="SSF53383">
    <property type="entry name" value="PLP-dependent transferases"/>
    <property type="match status" value="1"/>
</dbReference>
<dbReference type="KEGG" id="afy:BW247_02455"/>
<comment type="similarity">
    <text evidence="5">Belongs to the class-III pyridoxal-phosphate-dependent aminotransferase family.</text>
</comment>
<dbReference type="FunFam" id="3.40.640.10:FF:000004">
    <property type="entry name" value="Acetylornithine aminotransferase"/>
    <property type="match status" value="1"/>
</dbReference>
<dbReference type="InterPro" id="IPR015422">
    <property type="entry name" value="PyrdxlP-dep_Trfase_small"/>
</dbReference>
<keyword evidence="7" id="KW-1185">Reference proteome</keyword>
<dbReference type="CDD" id="cd00610">
    <property type="entry name" value="OAT_like"/>
    <property type="match status" value="1"/>
</dbReference>
<evidence type="ECO:0000313" key="7">
    <source>
        <dbReference type="Proteomes" id="UP000243807"/>
    </source>
</evidence>
<evidence type="ECO:0000256" key="2">
    <source>
        <dbReference type="ARBA" id="ARBA00022576"/>
    </source>
</evidence>
<dbReference type="InterPro" id="IPR015421">
    <property type="entry name" value="PyrdxlP-dep_Trfase_major"/>
</dbReference>
<dbReference type="GO" id="GO:0042802">
    <property type="term" value="F:identical protein binding"/>
    <property type="evidence" value="ECO:0007669"/>
    <property type="project" value="TreeGrafter"/>
</dbReference>
<protein>
    <submittedName>
        <fullName evidence="6">Aspartate aminotransferase family protein</fullName>
    </submittedName>
</protein>
<dbReference type="OrthoDB" id="9801052at2"/>
<dbReference type="AlphaFoldDB" id="A0A1P8UKZ3"/>
<dbReference type="Proteomes" id="UP000243807">
    <property type="component" value="Chromosome"/>
</dbReference>
<gene>
    <name evidence="6" type="ORF">BW247_02455</name>
</gene>
<sequence length="429" mass="46433">MANSVAAPGSAIERSARKQDILDKSIQYWNPGKTRFWQSVGIDLVIGKREGYCLYDMDGKRLIDVHLNGGTYNLGHRNPELVQTLADALREFDIGNHHFPSIARAELAEKLVRYSPDGLDHVIYASGGGEAIDIALKSARYATGKRKIVSLEKCYHGHTGLAVATGDPRFSQMFLSEGRADDFVKVPFNDLTAMEAALASGDVAAVIIESIPATYGFPLPQPGYLQGVRELCTRHGALYVADEVQTGLGRTGSLWCVDTYGVTPDLLVTSKGLSGGLYPIGAVLVNARAGGWMDEDGFGHMSTFGGAELGCRVASAVLDISMRPEVVENVRRMSTYFNEQLQGIQAESGGFLTEIRQAGLVMGLGFDHPQGAVFVSSALYRNGVWAIFSSLDPRVLQFKPGMLIDQPLADEVLDILRRSVHEAKAAIPV</sequence>
<dbReference type="InterPro" id="IPR015424">
    <property type="entry name" value="PyrdxlP-dep_Trfase"/>
</dbReference>
<keyword evidence="3 6" id="KW-0808">Transferase</keyword>
<dbReference type="InterPro" id="IPR050103">
    <property type="entry name" value="Class-III_PLP-dep_AT"/>
</dbReference>
<dbReference type="Pfam" id="PF00202">
    <property type="entry name" value="Aminotran_3"/>
    <property type="match status" value="1"/>
</dbReference>
<evidence type="ECO:0000313" key="6">
    <source>
        <dbReference type="EMBL" id="APZ44500.1"/>
    </source>
</evidence>
<dbReference type="Gene3D" id="3.90.1150.10">
    <property type="entry name" value="Aspartate Aminotransferase, domain 1"/>
    <property type="match status" value="1"/>
</dbReference>
<dbReference type="PANTHER" id="PTHR11986:SF79">
    <property type="entry name" value="ACETYLORNITHINE AMINOTRANSFERASE, MITOCHONDRIAL"/>
    <property type="match status" value="1"/>
</dbReference>
<keyword evidence="2 6" id="KW-0032">Aminotransferase</keyword>
<keyword evidence="4 5" id="KW-0663">Pyridoxal phosphate</keyword>
<dbReference type="PANTHER" id="PTHR11986">
    <property type="entry name" value="AMINOTRANSFERASE CLASS III"/>
    <property type="match status" value="1"/>
</dbReference>
<dbReference type="GO" id="GO:0030170">
    <property type="term" value="F:pyridoxal phosphate binding"/>
    <property type="evidence" value="ECO:0007669"/>
    <property type="project" value="InterPro"/>
</dbReference>
<dbReference type="EMBL" id="CP019434">
    <property type="protein sequence ID" value="APZ44500.1"/>
    <property type="molecule type" value="Genomic_DNA"/>
</dbReference>
<proteinExistence type="inferred from homology"/>
<evidence type="ECO:0000256" key="3">
    <source>
        <dbReference type="ARBA" id="ARBA00022679"/>
    </source>
</evidence>
<reference evidence="6 7" key="1">
    <citation type="submission" date="2017-01" db="EMBL/GenBank/DDBJ databases">
        <title>Draft sequence of Acidihalobacter ferrooxidans strain DSM 14175 (strain V8).</title>
        <authorList>
            <person name="Khaleque H.N."/>
            <person name="Ramsay J.P."/>
            <person name="Murphy R.J.T."/>
            <person name="Kaksonen A.H."/>
            <person name="Boxall N.J."/>
            <person name="Watkin E.L.J."/>
        </authorList>
    </citation>
    <scope>NUCLEOTIDE SEQUENCE [LARGE SCALE GENOMIC DNA]</scope>
    <source>
        <strain evidence="6 7">V8</strain>
    </source>
</reference>
<evidence type="ECO:0000256" key="4">
    <source>
        <dbReference type="ARBA" id="ARBA00022898"/>
    </source>
</evidence>
<name>A0A1P8UKZ3_9GAMM</name>
<dbReference type="PROSITE" id="PS00600">
    <property type="entry name" value="AA_TRANSFER_CLASS_3"/>
    <property type="match status" value="1"/>
</dbReference>
<dbReference type="STRING" id="1765967.BW247_02455"/>
<organism evidence="6 7">
    <name type="scientific">Acidihalobacter ferrooxydans</name>
    <dbReference type="NCBI Taxonomy" id="1765967"/>
    <lineage>
        <taxon>Bacteria</taxon>
        <taxon>Pseudomonadati</taxon>
        <taxon>Pseudomonadota</taxon>
        <taxon>Gammaproteobacteria</taxon>
        <taxon>Chromatiales</taxon>
        <taxon>Ectothiorhodospiraceae</taxon>
        <taxon>Acidihalobacter</taxon>
    </lineage>
</organism>